<protein>
    <submittedName>
        <fullName evidence="1">Uncharacterized protein</fullName>
    </submittedName>
</protein>
<organism evidence="1">
    <name type="scientific">uncultured Caudovirales phage</name>
    <dbReference type="NCBI Taxonomy" id="2100421"/>
    <lineage>
        <taxon>Viruses</taxon>
        <taxon>Duplodnaviria</taxon>
        <taxon>Heunggongvirae</taxon>
        <taxon>Uroviricota</taxon>
        <taxon>Caudoviricetes</taxon>
        <taxon>Peduoviridae</taxon>
        <taxon>Maltschvirus</taxon>
        <taxon>Maltschvirus maltsch</taxon>
    </lineage>
</organism>
<evidence type="ECO:0000313" key="1">
    <source>
        <dbReference type="EMBL" id="CAB4130022.1"/>
    </source>
</evidence>
<gene>
    <name evidence="1" type="ORF">UFOVP117_216</name>
</gene>
<proteinExistence type="predicted"/>
<reference evidence="1" key="1">
    <citation type="submission" date="2020-04" db="EMBL/GenBank/DDBJ databases">
        <authorList>
            <person name="Chiriac C."/>
            <person name="Salcher M."/>
            <person name="Ghai R."/>
            <person name="Kavagutti S V."/>
        </authorList>
    </citation>
    <scope>NUCLEOTIDE SEQUENCE</scope>
</reference>
<sequence>MTPKEKAEDLFTKFVFKGAETKQIAIESALIVVDEINNDYSYMQNVRNANSNQIHSRRVYWQEVKQEIEKQN</sequence>
<name>A0A6J5L9G4_9CAUD</name>
<accession>A0A6J5L9G4</accession>
<dbReference type="EMBL" id="LR796235">
    <property type="protein sequence ID" value="CAB4130022.1"/>
    <property type="molecule type" value="Genomic_DNA"/>
</dbReference>